<dbReference type="Proteomes" id="UP000239477">
    <property type="component" value="Chromosome"/>
</dbReference>
<dbReference type="RefSeq" id="WP_105238966.1">
    <property type="nucleotide sequence ID" value="NZ_CP023270.1"/>
</dbReference>
<dbReference type="InterPro" id="IPR013785">
    <property type="entry name" value="Aldolase_TIM"/>
</dbReference>
<feature type="domain" description="Radical SAM core" evidence="6">
    <location>
        <begin position="5"/>
        <end position="219"/>
    </location>
</feature>
<evidence type="ECO:0000259" key="6">
    <source>
        <dbReference type="PROSITE" id="PS51918"/>
    </source>
</evidence>
<dbReference type="EMBL" id="CP023270">
    <property type="protein sequence ID" value="AVJ28158.1"/>
    <property type="molecule type" value="Genomic_DNA"/>
</dbReference>
<keyword evidence="8" id="KW-1185">Reference proteome</keyword>
<dbReference type="InterPro" id="IPR050377">
    <property type="entry name" value="Radical_SAM_PqqE_MftC-like"/>
</dbReference>
<dbReference type="CDD" id="cd01335">
    <property type="entry name" value="Radical_SAM"/>
    <property type="match status" value="1"/>
</dbReference>
<dbReference type="GO" id="GO:0003824">
    <property type="term" value="F:catalytic activity"/>
    <property type="evidence" value="ECO:0007669"/>
    <property type="project" value="InterPro"/>
</dbReference>
<dbReference type="InterPro" id="IPR058240">
    <property type="entry name" value="rSAM_sf"/>
</dbReference>
<organism evidence="7 8">
    <name type="scientific">Achromobacter spanius</name>
    <dbReference type="NCBI Taxonomy" id="217203"/>
    <lineage>
        <taxon>Bacteria</taxon>
        <taxon>Pseudomonadati</taxon>
        <taxon>Pseudomonadota</taxon>
        <taxon>Betaproteobacteria</taxon>
        <taxon>Burkholderiales</taxon>
        <taxon>Alcaligenaceae</taxon>
        <taxon>Achromobacter</taxon>
    </lineage>
</organism>
<dbReference type="GO" id="GO:0046872">
    <property type="term" value="F:metal ion binding"/>
    <property type="evidence" value="ECO:0007669"/>
    <property type="project" value="UniProtKB-KW"/>
</dbReference>
<dbReference type="SUPFAM" id="SSF102114">
    <property type="entry name" value="Radical SAM enzymes"/>
    <property type="match status" value="1"/>
</dbReference>
<sequence length="361" mass="40628">MRPQEQTPLLRKVRIAVTWGCDYECDYCRPGGDGSASNTKKPLSAMNILRIAQLFERCGCSQVNITGGEPTLRKDIDVVLNLLLGHTSLRVHLNTNGFRIPTIVKLAGAAERLTVIASLDSVSEVVSRRGGRPGAPARIDRLLTTMREEGISSRINCVLTRETNFGPQISEMVRFARERNVGIKFQTVFDTVDDVFRAHENIYTGIFTARQTIRDLGYALRGLHNVGSGVTEEVWRTDDGATVHLLDKSPTETLFTQSCASCAYYPCDTGMYAYFVDHTGTLSRCRTDRRAICNLLDIPLSEVGIAAVRSILISLYGERIEKNHSYRRNRWLREELLDKSFDRSIQDLRKRSYRVFTLQAG</sequence>
<dbReference type="SFLD" id="SFLDS00029">
    <property type="entry name" value="Radical_SAM"/>
    <property type="match status" value="1"/>
</dbReference>
<evidence type="ECO:0000256" key="3">
    <source>
        <dbReference type="ARBA" id="ARBA00022723"/>
    </source>
</evidence>
<evidence type="ECO:0000313" key="8">
    <source>
        <dbReference type="Proteomes" id="UP000239477"/>
    </source>
</evidence>
<dbReference type="SFLD" id="SFLDG01067">
    <property type="entry name" value="SPASM/twitch_domain_containing"/>
    <property type="match status" value="1"/>
</dbReference>
<dbReference type="PANTHER" id="PTHR11228">
    <property type="entry name" value="RADICAL SAM DOMAIN PROTEIN"/>
    <property type="match status" value="1"/>
</dbReference>
<dbReference type="Pfam" id="PF04055">
    <property type="entry name" value="Radical_SAM"/>
    <property type="match status" value="1"/>
</dbReference>
<proteinExistence type="predicted"/>
<evidence type="ECO:0000313" key="7">
    <source>
        <dbReference type="EMBL" id="AVJ28158.1"/>
    </source>
</evidence>
<reference evidence="7 8" key="1">
    <citation type="submission" date="2017-09" db="EMBL/GenBank/DDBJ databases">
        <title>Genomic, metabolic, and phenotypic characteristics of bacterial isolates from the natural microbiome of the model nematode Caenorhabditis elegans.</title>
        <authorList>
            <person name="Zimmermann J."/>
            <person name="Obeng N."/>
            <person name="Yang W."/>
            <person name="Obeng O."/>
            <person name="Kissoyan K."/>
            <person name="Pees B."/>
            <person name="Dirksen P."/>
            <person name="Hoppner M."/>
            <person name="Franke A."/>
            <person name="Rosenstiel P."/>
            <person name="Leippe M."/>
            <person name="Dierking K."/>
            <person name="Kaleta C."/>
            <person name="Schulenburg H."/>
        </authorList>
    </citation>
    <scope>NUCLEOTIDE SEQUENCE [LARGE SCALE GENOMIC DNA]</scope>
    <source>
        <strain evidence="7 8">MYb73</strain>
    </source>
</reference>
<name>A0A2S0I828_9BURK</name>
<dbReference type="AlphaFoldDB" id="A0A2S0I828"/>
<dbReference type="GO" id="GO:0051536">
    <property type="term" value="F:iron-sulfur cluster binding"/>
    <property type="evidence" value="ECO:0007669"/>
    <property type="project" value="UniProtKB-KW"/>
</dbReference>
<keyword evidence="4" id="KW-0408">Iron</keyword>
<keyword evidence="2" id="KW-0949">S-adenosyl-L-methionine</keyword>
<evidence type="ECO:0000256" key="1">
    <source>
        <dbReference type="ARBA" id="ARBA00001966"/>
    </source>
</evidence>
<dbReference type="PANTHER" id="PTHR11228:SF7">
    <property type="entry name" value="PQQA PEPTIDE CYCLASE"/>
    <property type="match status" value="1"/>
</dbReference>
<accession>A0A2S0I828</accession>
<dbReference type="InterPro" id="IPR007197">
    <property type="entry name" value="rSAM"/>
</dbReference>
<dbReference type="Gene3D" id="3.20.20.70">
    <property type="entry name" value="Aldolase class I"/>
    <property type="match status" value="1"/>
</dbReference>
<evidence type="ECO:0000256" key="2">
    <source>
        <dbReference type="ARBA" id="ARBA00022691"/>
    </source>
</evidence>
<gene>
    <name evidence="7" type="ORF">CLM73_14095</name>
</gene>
<comment type="cofactor">
    <cofactor evidence="1">
        <name>[4Fe-4S] cluster</name>
        <dbReference type="ChEBI" id="CHEBI:49883"/>
    </cofactor>
</comment>
<dbReference type="PROSITE" id="PS51918">
    <property type="entry name" value="RADICAL_SAM"/>
    <property type="match status" value="1"/>
</dbReference>
<dbReference type="OrthoDB" id="9782387at2"/>
<keyword evidence="5" id="KW-0411">Iron-sulfur</keyword>
<protein>
    <recommendedName>
        <fullName evidence="6">Radical SAM core domain-containing protein</fullName>
    </recommendedName>
</protein>
<keyword evidence="3" id="KW-0479">Metal-binding</keyword>
<evidence type="ECO:0000256" key="5">
    <source>
        <dbReference type="ARBA" id="ARBA00023014"/>
    </source>
</evidence>
<evidence type="ECO:0000256" key="4">
    <source>
        <dbReference type="ARBA" id="ARBA00023004"/>
    </source>
</evidence>